<accession>A0A248ULC7</accession>
<dbReference type="EMBL" id="CP022604">
    <property type="protein sequence ID" value="ASV87426.1"/>
    <property type="molecule type" value="Genomic_DNA"/>
</dbReference>
<protein>
    <submittedName>
        <fullName evidence="1">Uncharacterized protein</fullName>
    </submittedName>
</protein>
<organism evidence="1 2">
    <name type="scientific">Ochrobactrum quorumnocens</name>
    <dbReference type="NCBI Taxonomy" id="271865"/>
    <lineage>
        <taxon>Bacteria</taxon>
        <taxon>Pseudomonadati</taxon>
        <taxon>Pseudomonadota</taxon>
        <taxon>Alphaproteobacteria</taxon>
        <taxon>Hyphomicrobiales</taxon>
        <taxon>Brucellaceae</taxon>
        <taxon>Brucella/Ochrobactrum group</taxon>
        <taxon>Ochrobactrum</taxon>
    </lineage>
</organism>
<dbReference type="KEGG" id="och:CES85_2086"/>
<evidence type="ECO:0000313" key="1">
    <source>
        <dbReference type="EMBL" id="ASV87426.1"/>
    </source>
</evidence>
<gene>
    <name evidence="1" type="ORF">CES85_2086</name>
</gene>
<dbReference type="Proteomes" id="UP000215256">
    <property type="component" value="Chromosome 1"/>
</dbReference>
<sequence length="43" mass="4710">MRSARLIMLPGICPCSLITALPPYMTAQRAIILLLAFSSNECE</sequence>
<proteinExistence type="predicted"/>
<dbReference type="AlphaFoldDB" id="A0A248ULC7"/>
<name>A0A248ULC7_9HYPH</name>
<evidence type="ECO:0000313" key="2">
    <source>
        <dbReference type="Proteomes" id="UP000215256"/>
    </source>
</evidence>
<reference evidence="1 2" key="1">
    <citation type="submission" date="2017-07" db="EMBL/GenBank/DDBJ databases">
        <title>Phylogenetic study on the rhizospheric bacterium Ochrobactrum sp. A44.</title>
        <authorList>
            <person name="Krzyzanowska D.M."/>
            <person name="Ossowicki A."/>
            <person name="Rajewska M."/>
            <person name="Maciag T."/>
            <person name="Kaczynski Z."/>
            <person name="Czerwicka M."/>
            <person name="Jafra S."/>
        </authorList>
    </citation>
    <scope>NUCLEOTIDE SEQUENCE [LARGE SCALE GENOMIC DNA]</scope>
    <source>
        <strain evidence="1 2">A44</strain>
    </source>
</reference>